<name>A0A7T3PGW4_9CAUD</name>
<dbReference type="InterPro" id="IPR021739">
    <property type="entry name" value="SaV-like"/>
</dbReference>
<reference evidence="1 2" key="1">
    <citation type="submission" date="2020-11" db="EMBL/GenBank/DDBJ databases">
        <title>Complete Genome Sequence of Achromobacter phage vB_AchrS_AchV4.</title>
        <authorList>
            <person name="Kaliniene L."/>
            <person name="Noreika A."/>
            <person name="Meskys R."/>
        </authorList>
    </citation>
    <scope>NUCLEOTIDE SEQUENCE [LARGE SCALE GENOMIC DNA]</scope>
</reference>
<dbReference type="Proteomes" id="UP000595170">
    <property type="component" value="Segment"/>
</dbReference>
<evidence type="ECO:0000313" key="2">
    <source>
        <dbReference type="Proteomes" id="UP000595170"/>
    </source>
</evidence>
<sequence length="203" mass="22502">MTHQPNLPLIPGMEPSALSTQVGGAHYKTYAIQPVEFVMANDWDFCASAILKYVTRWRQKNGAQDLRKAIHFVSLRDELTRVRRLMPLGAISMTDFVQKNGIHAEDTWALVRLDEWVNTDLPGHRDALLSWLNHLLDLALATEVEKNASQPAPGPTDTQLLDWVIPVISGEDTPDANVRTLQIGRKLMAGLSGRDAIAAAMKA</sequence>
<dbReference type="EMBL" id="MW269554">
    <property type="protein sequence ID" value="QPZ53268.1"/>
    <property type="molecule type" value="Genomic_DNA"/>
</dbReference>
<organism evidence="1 2">
    <name type="scientific">Achromobacter phage vB_AchrS_AchV4</name>
    <dbReference type="NCBI Taxonomy" id="2796514"/>
    <lineage>
        <taxon>Viruses</taxon>
        <taxon>Duplodnaviria</taxon>
        <taxon>Heunggongvirae</taxon>
        <taxon>Uroviricota</taxon>
        <taxon>Caudoviricetes</taxon>
        <taxon>Casjensviridae</taxon>
        <taxon>Gediminasvirus</taxon>
        <taxon>Gediminasvirus AchV4</taxon>
    </lineage>
</organism>
<keyword evidence="2" id="KW-1185">Reference proteome</keyword>
<accession>A0A7T3PGW4</accession>
<dbReference type="Pfam" id="PF11753">
    <property type="entry name" value="DUF3310"/>
    <property type="match status" value="1"/>
</dbReference>
<gene>
    <name evidence="1" type="ORF">AchV4_0031</name>
</gene>
<proteinExistence type="predicted"/>
<protein>
    <submittedName>
        <fullName evidence="1">Uncharacterized protein</fullName>
    </submittedName>
</protein>
<evidence type="ECO:0000313" key="1">
    <source>
        <dbReference type="EMBL" id="QPZ53268.1"/>
    </source>
</evidence>